<dbReference type="PROSITE" id="PS51808">
    <property type="entry name" value="CHCH"/>
    <property type="match status" value="1"/>
</dbReference>
<dbReference type="FunCoup" id="G7DZW9">
    <property type="interactions" value="166"/>
</dbReference>
<evidence type="ECO:0000256" key="1">
    <source>
        <dbReference type="ARBA" id="ARBA00004496"/>
    </source>
</evidence>
<feature type="domain" description="CHCH" evidence="8">
    <location>
        <begin position="31"/>
        <end position="65"/>
    </location>
</feature>
<evidence type="ECO:0000256" key="7">
    <source>
        <dbReference type="SAM" id="MobiDB-lite"/>
    </source>
</evidence>
<reference evidence="9 10" key="2">
    <citation type="journal article" date="2012" name="Open Biol.">
        <title>Characteristics of nucleosomes and linker DNA regions on the genome of the basidiomycete Mixia osmundae revealed by mono- and dinucleosome mapping.</title>
        <authorList>
            <person name="Nishida H."/>
            <person name="Kondo S."/>
            <person name="Matsumoto T."/>
            <person name="Suzuki Y."/>
            <person name="Yoshikawa H."/>
            <person name="Taylor T.D."/>
            <person name="Sugiyama J."/>
        </authorList>
    </citation>
    <scope>NUCLEOTIDE SEQUENCE [LARGE SCALE GENOMIC DNA]</scope>
    <source>
        <strain evidence="10">CBS 9802 / IAM 14324 / JCM 22182 / KY 12970</strain>
    </source>
</reference>
<dbReference type="InterPro" id="IPR051383">
    <property type="entry name" value="COX19"/>
</dbReference>
<keyword evidence="2" id="KW-0963">Cytoplasm</keyword>
<dbReference type="AlphaFoldDB" id="G7DZW9"/>
<dbReference type="InterPro" id="IPR009069">
    <property type="entry name" value="Cys_alpha_HP_mot_SF"/>
</dbReference>
<comment type="subcellular location">
    <subcellularLocation>
        <location evidence="1">Cytoplasm</location>
    </subcellularLocation>
</comment>
<organism evidence="9 10">
    <name type="scientific">Mixia osmundae (strain CBS 9802 / IAM 14324 / JCM 22182 / KY 12970)</name>
    <dbReference type="NCBI Taxonomy" id="764103"/>
    <lineage>
        <taxon>Eukaryota</taxon>
        <taxon>Fungi</taxon>
        <taxon>Dikarya</taxon>
        <taxon>Basidiomycota</taxon>
        <taxon>Pucciniomycotina</taxon>
        <taxon>Mixiomycetes</taxon>
        <taxon>Mixiales</taxon>
        <taxon>Mixiaceae</taxon>
        <taxon>Mixia</taxon>
    </lineage>
</organism>
<comment type="caution">
    <text evidence="9">The sequence shown here is derived from an EMBL/GenBank/DDBJ whole genome shotgun (WGS) entry which is preliminary data.</text>
</comment>
<dbReference type="STRING" id="764103.G7DZW9"/>
<evidence type="ECO:0000256" key="6">
    <source>
        <dbReference type="ARBA" id="ARBA00039385"/>
    </source>
</evidence>
<dbReference type="Pfam" id="PF06747">
    <property type="entry name" value="CHCH"/>
    <property type="match status" value="1"/>
</dbReference>
<accession>G7DZW9</accession>
<sequence>MSFGRPGSTLAALTVSPPERGSFPLDHDGECKVFMKEYLKCLKTHKNENSKCRHLSKSYLNCRMEHGLMERDEWENFGLQDVDAAPKTMAGQSAPTTDASTPGKT</sequence>
<reference evidence="9 10" key="1">
    <citation type="journal article" date="2011" name="J. Gen. Appl. Microbiol.">
        <title>Draft genome sequencing of the enigmatic basidiomycete Mixia osmundae.</title>
        <authorList>
            <person name="Nishida H."/>
            <person name="Nagatsuka Y."/>
            <person name="Sugiyama J."/>
        </authorList>
    </citation>
    <scope>NUCLEOTIDE SEQUENCE [LARGE SCALE GENOMIC DNA]</scope>
    <source>
        <strain evidence="10">CBS 9802 / IAM 14324 / JCM 22182 / KY 12970</strain>
    </source>
</reference>
<dbReference type="OrthoDB" id="268594at2759"/>
<feature type="compositionally biased region" description="Polar residues" evidence="7">
    <location>
        <begin position="90"/>
        <end position="105"/>
    </location>
</feature>
<dbReference type="Proteomes" id="UP000009131">
    <property type="component" value="Unassembled WGS sequence"/>
</dbReference>
<evidence type="ECO:0000313" key="9">
    <source>
        <dbReference type="EMBL" id="GAA96129.1"/>
    </source>
</evidence>
<proteinExistence type="inferred from homology"/>
<dbReference type="InterPro" id="IPR010625">
    <property type="entry name" value="CHCH"/>
</dbReference>
<dbReference type="PANTHER" id="PTHR21107">
    <property type="entry name" value="CYTOCHROME C OXIDASE ASSEMBLY PROTEIN COX19"/>
    <property type="match status" value="1"/>
</dbReference>
<dbReference type="InParanoid" id="G7DZW9"/>
<dbReference type="SUPFAM" id="SSF47072">
    <property type="entry name" value="Cysteine alpha-hairpin motif"/>
    <property type="match status" value="1"/>
</dbReference>
<evidence type="ECO:0000313" key="10">
    <source>
        <dbReference type="Proteomes" id="UP000009131"/>
    </source>
</evidence>
<keyword evidence="10" id="KW-1185">Reference proteome</keyword>
<feature type="region of interest" description="Disordered" evidence="7">
    <location>
        <begin position="85"/>
        <end position="105"/>
    </location>
</feature>
<dbReference type="HOGENOM" id="CLU_141947_2_0_1"/>
<dbReference type="GO" id="GO:0033617">
    <property type="term" value="P:mitochondrial respiratory chain complex IV assembly"/>
    <property type="evidence" value="ECO:0007669"/>
    <property type="project" value="TreeGrafter"/>
</dbReference>
<comment type="function">
    <text evidence="4">Required for the assembly of mitochondrial cytochrome c oxidase.</text>
</comment>
<evidence type="ECO:0000259" key="8">
    <source>
        <dbReference type="Pfam" id="PF06747"/>
    </source>
</evidence>
<comment type="similarity">
    <text evidence="5">Belongs to the COX19 family.</text>
</comment>
<keyword evidence="3" id="KW-1015">Disulfide bond</keyword>
<evidence type="ECO:0000256" key="2">
    <source>
        <dbReference type="ARBA" id="ARBA00022490"/>
    </source>
</evidence>
<dbReference type="OMA" id="GTNDEAC"/>
<evidence type="ECO:0000256" key="5">
    <source>
        <dbReference type="ARBA" id="ARBA00038223"/>
    </source>
</evidence>
<evidence type="ECO:0000256" key="4">
    <source>
        <dbReference type="ARBA" id="ARBA00037279"/>
    </source>
</evidence>
<name>G7DZW9_MIXOS</name>
<feature type="region of interest" description="Disordered" evidence="7">
    <location>
        <begin position="1"/>
        <end position="22"/>
    </location>
</feature>
<protein>
    <recommendedName>
        <fullName evidence="6">Cytochrome c oxidase assembly protein COX19</fullName>
    </recommendedName>
</protein>
<evidence type="ECO:0000256" key="3">
    <source>
        <dbReference type="ARBA" id="ARBA00023157"/>
    </source>
</evidence>
<dbReference type="EMBL" id="BABT02000076">
    <property type="protein sequence ID" value="GAA96129.1"/>
    <property type="molecule type" value="Genomic_DNA"/>
</dbReference>
<dbReference type="RefSeq" id="XP_014570754.1">
    <property type="nucleotide sequence ID" value="XM_014715268.1"/>
</dbReference>
<gene>
    <name evidence="9" type="primary">Mo02790</name>
    <name evidence="9" type="ORF">E5Q_02790</name>
</gene>
<dbReference type="eggNOG" id="KOG3477">
    <property type="taxonomic scope" value="Eukaryota"/>
</dbReference>
<dbReference type="PANTHER" id="PTHR21107:SF2">
    <property type="entry name" value="CYTOCHROME C OXIDASE ASSEMBLY PROTEIN COX19"/>
    <property type="match status" value="1"/>
</dbReference>
<dbReference type="GO" id="GO:0005758">
    <property type="term" value="C:mitochondrial intermembrane space"/>
    <property type="evidence" value="ECO:0007669"/>
    <property type="project" value="TreeGrafter"/>
</dbReference>